<evidence type="ECO:0000256" key="4">
    <source>
        <dbReference type="ARBA" id="ARBA00023098"/>
    </source>
</evidence>
<evidence type="ECO:0000256" key="5">
    <source>
        <dbReference type="ARBA" id="ARBA00023315"/>
    </source>
</evidence>
<evidence type="ECO:0000313" key="12">
    <source>
        <dbReference type="Proteomes" id="UP000436822"/>
    </source>
</evidence>
<dbReference type="EC" id="2.3.2.30" evidence="7"/>
<comment type="caution">
    <text evidence="11">The sequence shown here is derived from an EMBL/GenBank/DDBJ whole genome shotgun (WGS) entry which is preliminary data.</text>
</comment>
<evidence type="ECO:0000256" key="7">
    <source>
        <dbReference type="ARBA" id="ARBA00039058"/>
    </source>
</evidence>
<dbReference type="InterPro" id="IPR016181">
    <property type="entry name" value="Acyl_CoA_acyltransferase"/>
</dbReference>
<dbReference type="GO" id="GO:0006629">
    <property type="term" value="P:lipid metabolic process"/>
    <property type="evidence" value="ECO:0007669"/>
    <property type="project" value="UniProtKB-KW"/>
</dbReference>
<protein>
    <recommendedName>
        <fullName evidence="8">L-ornithine N(alpha)-acyltransferase</fullName>
        <ecNumber evidence="7">2.3.2.30</ecNumber>
    </recommendedName>
</protein>
<evidence type="ECO:0000256" key="10">
    <source>
        <dbReference type="ARBA" id="ARBA00047785"/>
    </source>
</evidence>
<evidence type="ECO:0000256" key="1">
    <source>
        <dbReference type="ARBA" id="ARBA00005189"/>
    </source>
</evidence>
<dbReference type="EMBL" id="BLJE01000006">
    <property type="protein sequence ID" value="GFE66792.1"/>
    <property type="molecule type" value="Genomic_DNA"/>
</dbReference>
<keyword evidence="4" id="KW-0443">Lipid metabolism</keyword>
<comment type="function">
    <text evidence="9">Catalyzes the first step in the biosynthesis of ornithine lipids, which are phosphorus-free membrane lipids. Catalyzes the 3-hydroxyacyl-acyl carrier protein-dependent acylation of ornithine to form lyso-ornithine lipid (LOL).</text>
</comment>
<gene>
    <name evidence="11" type="ORF">KIN_38660</name>
</gene>
<dbReference type="InterPro" id="IPR052351">
    <property type="entry name" value="Ornithine_N-alpha-AT"/>
</dbReference>
<comment type="pathway">
    <text evidence="1">Lipid metabolism.</text>
</comment>
<dbReference type="PANTHER" id="PTHR37323">
    <property type="entry name" value="GCN5-RELATED N-ACETYLTRANSFERASE"/>
    <property type="match status" value="1"/>
</dbReference>
<keyword evidence="12" id="KW-1185">Reference proteome</keyword>
<evidence type="ECO:0000256" key="2">
    <source>
        <dbReference type="ARBA" id="ARBA00022516"/>
    </source>
</evidence>
<name>A0A6N6JNA7_9RHOB</name>
<organism evidence="11 12">
    <name type="scientific">Litoreibacter roseus</name>
    <dbReference type="NCBI Taxonomy" id="2601869"/>
    <lineage>
        <taxon>Bacteria</taxon>
        <taxon>Pseudomonadati</taxon>
        <taxon>Pseudomonadota</taxon>
        <taxon>Alphaproteobacteria</taxon>
        <taxon>Rhodobacterales</taxon>
        <taxon>Roseobacteraceae</taxon>
        <taxon>Litoreibacter</taxon>
    </lineage>
</organism>
<dbReference type="AlphaFoldDB" id="A0A6N6JNA7"/>
<accession>A0A6N6JNA7</accession>
<comment type="similarity">
    <text evidence="6">Belongs to the acetyltransferase family. OlsB subfamily.</text>
</comment>
<dbReference type="Pfam" id="PF13444">
    <property type="entry name" value="Acetyltransf_5"/>
    <property type="match status" value="1"/>
</dbReference>
<sequence length="260" mass="29217">MNDIANQNTSLSVRLAASDSDLQGAWRLRYTVFCEELGGDGALVDHDARFERDAFDQFFEHLILVDARKSVDRLEHVVGVYRVMGLAQMQRAGRFYGEDEYDLDPLKASGRNLLELGRSCVHQDYRGGLAMYHLWQGLANYVEDHEIEVLFGVASFHGTDPQAIAQPLANLYHDHLAPADLRPRARVYQPMDLVPATDINKRAAMRATPSLIKAYLRLGGVVGDGAYIDHDFNTVDVCLVMDTARLSARHREIYTRPRAG</sequence>
<evidence type="ECO:0000256" key="8">
    <source>
        <dbReference type="ARBA" id="ARBA00039866"/>
    </source>
</evidence>
<dbReference type="GO" id="GO:0043810">
    <property type="term" value="F:ornithine-acyl [acyl carrier protein] N-acyltransferase activity"/>
    <property type="evidence" value="ECO:0007669"/>
    <property type="project" value="UniProtKB-EC"/>
</dbReference>
<reference evidence="11 12" key="1">
    <citation type="submission" date="2019-12" db="EMBL/GenBank/DDBJ databases">
        <title>Litoreibacter badius sp. nov., a novel bacteriochlorophyll a-containing bacterium in the genus Litoreibacter.</title>
        <authorList>
            <person name="Kanamuro M."/>
            <person name="Takabe Y."/>
            <person name="Mori K."/>
            <person name="Takaichi S."/>
            <person name="Hanada S."/>
        </authorList>
    </citation>
    <scope>NUCLEOTIDE SEQUENCE [LARGE SCALE GENOMIC DNA]</scope>
    <source>
        <strain evidence="11 12">K6</strain>
    </source>
</reference>
<dbReference type="Gene3D" id="3.40.630.30">
    <property type="match status" value="1"/>
</dbReference>
<evidence type="ECO:0000256" key="6">
    <source>
        <dbReference type="ARBA" id="ARBA00038095"/>
    </source>
</evidence>
<dbReference type="Proteomes" id="UP000436822">
    <property type="component" value="Unassembled WGS sequence"/>
</dbReference>
<comment type="catalytic activity">
    <reaction evidence="10">
        <text>a (3R)-hydroxyacyl-[ACP] + L-ornithine = a lyso-ornithine lipid + holo-[ACP] + H(+)</text>
        <dbReference type="Rhea" id="RHEA:20633"/>
        <dbReference type="Rhea" id="RHEA-COMP:9685"/>
        <dbReference type="Rhea" id="RHEA-COMP:9945"/>
        <dbReference type="ChEBI" id="CHEBI:15378"/>
        <dbReference type="ChEBI" id="CHEBI:46911"/>
        <dbReference type="ChEBI" id="CHEBI:64479"/>
        <dbReference type="ChEBI" id="CHEBI:78827"/>
        <dbReference type="ChEBI" id="CHEBI:138482"/>
        <dbReference type="EC" id="2.3.2.30"/>
    </reaction>
    <physiologicalReaction direction="left-to-right" evidence="10">
        <dbReference type="Rhea" id="RHEA:20634"/>
    </physiologicalReaction>
</comment>
<keyword evidence="5 11" id="KW-0012">Acyltransferase</keyword>
<keyword evidence="3 11" id="KW-0808">Transferase</keyword>
<evidence type="ECO:0000256" key="9">
    <source>
        <dbReference type="ARBA" id="ARBA00045724"/>
    </source>
</evidence>
<dbReference type="OrthoDB" id="9787072at2"/>
<evidence type="ECO:0000256" key="3">
    <source>
        <dbReference type="ARBA" id="ARBA00022679"/>
    </source>
</evidence>
<evidence type="ECO:0000313" key="11">
    <source>
        <dbReference type="EMBL" id="GFE66792.1"/>
    </source>
</evidence>
<dbReference type="PANTHER" id="PTHR37323:SF1">
    <property type="entry name" value="L-ORNITHINE N(ALPHA)-ACYLTRANSFERASE"/>
    <property type="match status" value="1"/>
</dbReference>
<keyword evidence="2" id="KW-0444">Lipid biosynthesis</keyword>
<proteinExistence type="inferred from homology"/>
<dbReference type="SUPFAM" id="SSF55729">
    <property type="entry name" value="Acyl-CoA N-acyltransferases (Nat)"/>
    <property type="match status" value="1"/>
</dbReference>